<dbReference type="AlphaFoldDB" id="A0A398B2R2"/>
<organism evidence="5 6">
    <name type="scientific">Mesobacillus zeae</name>
    <dbReference type="NCBI Taxonomy" id="1917180"/>
    <lineage>
        <taxon>Bacteria</taxon>
        <taxon>Bacillati</taxon>
        <taxon>Bacillota</taxon>
        <taxon>Bacilli</taxon>
        <taxon>Bacillales</taxon>
        <taxon>Bacillaceae</taxon>
        <taxon>Mesobacillus</taxon>
    </lineage>
</organism>
<dbReference type="GO" id="GO:0019605">
    <property type="term" value="P:butyrate metabolic process"/>
    <property type="evidence" value="ECO:0007669"/>
    <property type="project" value="InterPro"/>
</dbReference>
<dbReference type="InterPro" id="IPR002505">
    <property type="entry name" value="PTA_PTB"/>
</dbReference>
<dbReference type="EC" id="2.3.1.19" evidence="5"/>
<dbReference type="GO" id="GO:0050182">
    <property type="term" value="F:phosphate butyryltransferase activity"/>
    <property type="evidence" value="ECO:0007669"/>
    <property type="project" value="UniProtKB-EC"/>
</dbReference>
<name>A0A398B2R2_9BACI</name>
<evidence type="ECO:0000256" key="1">
    <source>
        <dbReference type="ARBA" id="ARBA00005656"/>
    </source>
</evidence>
<evidence type="ECO:0000313" key="6">
    <source>
        <dbReference type="Proteomes" id="UP000265816"/>
    </source>
</evidence>
<dbReference type="InterPro" id="IPR012147">
    <property type="entry name" value="P_Ac_Bu_trans"/>
</dbReference>
<protein>
    <submittedName>
        <fullName evidence="5">Phosphate butyryltransferase</fullName>
        <ecNumber evidence="5">2.3.1.19</ecNumber>
    </submittedName>
</protein>
<gene>
    <name evidence="5" type="ORF">D1970_15155</name>
</gene>
<keyword evidence="6" id="KW-1185">Reference proteome</keyword>
<dbReference type="Gene3D" id="3.40.718.10">
    <property type="entry name" value="Isopropylmalate Dehydrogenase"/>
    <property type="match status" value="1"/>
</dbReference>
<dbReference type="InterPro" id="IPR050500">
    <property type="entry name" value="Phos_Acetyltrans/Butyryltrans"/>
</dbReference>
<reference evidence="5 6" key="1">
    <citation type="submission" date="2018-08" db="EMBL/GenBank/DDBJ databases">
        <title>Bacillus jemisoniae sp. nov., Bacillus chryseoplanitiae sp. nov., Bacillus resnikiae sp. nov., and Bacillus frankliniae sp. nov., isolated from Viking spacecraft and associated surfaces.</title>
        <authorList>
            <person name="Seuylemezian A."/>
            <person name="Vaishampayan P."/>
        </authorList>
    </citation>
    <scope>NUCLEOTIDE SEQUENCE [LARGE SCALE GENOMIC DNA]</scope>
    <source>
        <strain evidence="5 6">JJ-247</strain>
    </source>
</reference>
<dbReference type="SUPFAM" id="SSF53659">
    <property type="entry name" value="Isocitrate/Isopropylmalate dehydrogenase-like"/>
    <property type="match status" value="1"/>
</dbReference>
<keyword evidence="2 5" id="KW-0808">Transferase</keyword>
<comment type="caution">
    <text evidence="5">The sequence shown here is derived from an EMBL/GenBank/DDBJ whole genome shotgun (WGS) entry which is preliminary data.</text>
</comment>
<dbReference type="Proteomes" id="UP000265816">
    <property type="component" value="Unassembled WGS sequence"/>
</dbReference>
<evidence type="ECO:0000256" key="2">
    <source>
        <dbReference type="ARBA" id="ARBA00022679"/>
    </source>
</evidence>
<evidence type="ECO:0000259" key="4">
    <source>
        <dbReference type="Pfam" id="PF01515"/>
    </source>
</evidence>
<dbReference type="NCBIfam" id="NF005837">
    <property type="entry name" value="PRK07742.1"/>
    <property type="match status" value="1"/>
</dbReference>
<comment type="similarity">
    <text evidence="1">Belongs to the phosphate acetyltransferase and butyryltransferase family.</text>
</comment>
<proteinExistence type="inferred from homology"/>
<dbReference type="NCBIfam" id="NF006045">
    <property type="entry name" value="PRK08190.1"/>
    <property type="match status" value="1"/>
</dbReference>
<dbReference type="PIRSF" id="PIRSF000428">
    <property type="entry name" value="P_Ac_trans"/>
    <property type="match status" value="1"/>
</dbReference>
<evidence type="ECO:0000313" key="5">
    <source>
        <dbReference type="EMBL" id="RID83931.1"/>
    </source>
</evidence>
<dbReference type="EMBL" id="QWVT01000024">
    <property type="protein sequence ID" value="RID83931.1"/>
    <property type="molecule type" value="Genomic_DNA"/>
</dbReference>
<dbReference type="PANTHER" id="PTHR43356">
    <property type="entry name" value="PHOSPHATE ACETYLTRANSFERASE"/>
    <property type="match status" value="1"/>
</dbReference>
<sequence>MKLESLIEKATQMRKKKVAVAAAEDAEVLEAAASAAEKGMAEFQLYGDESEISRILKENHPELSEGNRMKIIHTDTKAKAAEEAVKAVRSKEAEVLMKGNIPTAALLKAVLNKEYGLRTGNVLSHAAVFEVPGFDRLIIVTDAAMNINPDLQQKAQIIQNTVGVAKAAGISNPKVAPLAAVEVINPAMQATLDAAALTQMNRRGQIKGCIVDGPLALDNAVSALAAEHKGVEGDVAGAADILLVPDIEAGNILYKSLMYFAGAKVGAVIAGASAPIVLTSRADSAESKVTSLALALCSAE</sequence>
<dbReference type="NCBIfam" id="TIGR02706">
    <property type="entry name" value="P_butyryltrans"/>
    <property type="match status" value="1"/>
</dbReference>
<dbReference type="PANTHER" id="PTHR43356:SF2">
    <property type="entry name" value="PHOSPHATE ACETYLTRANSFERASE"/>
    <property type="match status" value="1"/>
</dbReference>
<dbReference type="RefSeq" id="WP_119113706.1">
    <property type="nucleotide sequence ID" value="NZ_CBCSEO010000005.1"/>
</dbReference>
<accession>A0A398B2R2</accession>
<evidence type="ECO:0000256" key="3">
    <source>
        <dbReference type="ARBA" id="ARBA00023315"/>
    </source>
</evidence>
<keyword evidence="3 5" id="KW-0012">Acyltransferase</keyword>
<feature type="domain" description="Phosphate acetyl/butaryl transferase" evidence="4">
    <location>
        <begin position="5"/>
        <end position="295"/>
    </location>
</feature>
<dbReference type="Pfam" id="PF01515">
    <property type="entry name" value="PTA_PTB"/>
    <property type="match status" value="1"/>
</dbReference>
<dbReference type="OrthoDB" id="9774179at2"/>
<dbReference type="InterPro" id="IPR014079">
    <property type="entry name" value="Phosphate_butyryltransferase"/>
</dbReference>